<dbReference type="AlphaFoldDB" id="A0A7X0FDR9"/>
<accession>A0A7X0FDR9</accession>
<name>A0A7X0FDR9_9HYPH</name>
<reference evidence="9 10" key="1">
    <citation type="submission" date="2020-08" db="EMBL/GenBank/DDBJ databases">
        <title>Genomic Encyclopedia of Type Strains, Phase IV (KMG-IV): sequencing the most valuable type-strain genomes for metagenomic binning, comparative biology and taxonomic classification.</title>
        <authorList>
            <person name="Goeker M."/>
        </authorList>
    </citation>
    <scope>NUCLEOTIDE SEQUENCE [LARGE SCALE GENOMIC DNA]</scope>
    <source>
        <strain evidence="9 10">DSM 7051</strain>
    </source>
</reference>
<dbReference type="Proteomes" id="UP000536262">
    <property type="component" value="Unassembled WGS sequence"/>
</dbReference>
<protein>
    <submittedName>
        <fullName evidence="9">Peptide/nickel transport system permease protein</fullName>
    </submittedName>
</protein>
<feature type="domain" description="ABC transmembrane type-1" evidence="8">
    <location>
        <begin position="135"/>
        <end position="332"/>
    </location>
</feature>
<gene>
    <name evidence="9" type="ORF">GGR00_005682</name>
</gene>
<evidence type="ECO:0000256" key="1">
    <source>
        <dbReference type="ARBA" id="ARBA00004651"/>
    </source>
</evidence>
<dbReference type="RefSeq" id="WP_244487831.1">
    <property type="nucleotide sequence ID" value="NZ_BAABEG010000004.1"/>
</dbReference>
<evidence type="ECO:0000256" key="6">
    <source>
        <dbReference type="ARBA" id="ARBA00023136"/>
    </source>
</evidence>
<dbReference type="Pfam" id="PF19300">
    <property type="entry name" value="BPD_transp_1_N"/>
    <property type="match status" value="1"/>
</dbReference>
<dbReference type="EMBL" id="JACHOU010000035">
    <property type="protein sequence ID" value="MBB6357858.1"/>
    <property type="molecule type" value="Genomic_DNA"/>
</dbReference>
<feature type="transmembrane region" description="Helical" evidence="7">
    <location>
        <begin position="141"/>
        <end position="161"/>
    </location>
</feature>
<dbReference type="Pfam" id="PF00528">
    <property type="entry name" value="BPD_transp_1"/>
    <property type="match status" value="1"/>
</dbReference>
<dbReference type="InterPro" id="IPR035906">
    <property type="entry name" value="MetI-like_sf"/>
</dbReference>
<proteinExistence type="inferred from homology"/>
<keyword evidence="2 7" id="KW-0813">Transport</keyword>
<dbReference type="PANTHER" id="PTHR43163">
    <property type="entry name" value="DIPEPTIDE TRANSPORT SYSTEM PERMEASE PROTEIN DPPB-RELATED"/>
    <property type="match status" value="1"/>
</dbReference>
<feature type="transmembrane region" description="Helical" evidence="7">
    <location>
        <begin position="267"/>
        <end position="288"/>
    </location>
</feature>
<dbReference type="GO" id="GO:0071916">
    <property type="term" value="F:dipeptide transmembrane transporter activity"/>
    <property type="evidence" value="ECO:0007669"/>
    <property type="project" value="TreeGrafter"/>
</dbReference>
<feature type="transmembrane region" description="Helical" evidence="7">
    <location>
        <begin position="50"/>
        <end position="70"/>
    </location>
</feature>
<keyword evidence="10" id="KW-1185">Reference proteome</keyword>
<keyword evidence="3" id="KW-1003">Cell membrane</keyword>
<evidence type="ECO:0000256" key="7">
    <source>
        <dbReference type="RuleBase" id="RU363032"/>
    </source>
</evidence>
<feature type="transmembrane region" description="Helical" evidence="7">
    <location>
        <begin position="213"/>
        <end position="232"/>
    </location>
</feature>
<dbReference type="SUPFAM" id="SSF161098">
    <property type="entry name" value="MetI-like"/>
    <property type="match status" value="1"/>
</dbReference>
<comment type="caution">
    <text evidence="9">The sequence shown here is derived from an EMBL/GenBank/DDBJ whole genome shotgun (WGS) entry which is preliminary data.</text>
</comment>
<evidence type="ECO:0000313" key="9">
    <source>
        <dbReference type="EMBL" id="MBB6357858.1"/>
    </source>
</evidence>
<organism evidence="9 10">
    <name type="scientific">Aminobacter aganoensis</name>
    <dbReference type="NCBI Taxonomy" id="83264"/>
    <lineage>
        <taxon>Bacteria</taxon>
        <taxon>Pseudomonadati</taxon>
        <taxon>Pseudomonadota</taxon>
        <taxon>Alphaproteobacteria</taxon>
        <taxon>Hyphomicrobiales</taxon>
        <taxon>Phyllobacteriaceae</taxon>
        <taxon>Aminobacter</taxon>
    </lineage>
</organism>
<evidence type="ECO:0000256" key="2">
    <source>
        <dbReference type="ARBA" id="ARBA00022448"/>
    </source>
</evidence>
<evidence type="ECO:0000313" key="10">
    <source>
        <dbReference type="Proteomes" id="UP000536262"/>
    </source>
</evidence>
<comment type="subcellular location">
    <subcellularLocation>
        <location evidence="1 7">Cell membrane</location>
        <topology evidence="1 7">Multi-pass membrane protein</topology>
    </subcellularLocation>
</comment>
<feature type="transmembrane region" description="Helical" evidence="7">
    <location>
        <begin position="316"/>
        <end position="339"/>
    </location>
</feature>
<evidence type="ECO:0000256" key="5">
    <source>
        <dbReference type="ARBA" id="ARBA00022989"/>
    </source>
</evidence>
<feature type="transmembrane region" description="Helical" evidence="7">
    <location>
        <begin position="173"/>
        <end position="193"/>
    </location>
</feature>
<evidence type="ECO:0000259" key="8">
    <source>
        <dbReference type="PROSITE" id="PS50928"/>
    </source>
</evidence>
<keyword evidence="6 7" id="KW-0472">Membrane</keyword>
<dbReference type="GO" id="GO:0005886">
    <property type="term" value="C:plasma membrane"/>
    <property type="evidence" value="ECO:0007669"/>
    <property type="project" value="UniProtKB-SubCell"/>
</dbReference>
<keyword evidence="5 7" id="KW-1133">Transmembrane helix</keyword>
<dbReference type="PANTHER" id="PTHR43163:SF6">
    <property type="entry name" value="DIPEPTIDE TRANSPORT SYSTEM PERMEASE PROTEIN DPPB-RELATED"/>
    <property type="match status" value="1"/>
</dbReference>
<evidence type="ECO:0000256" key="3">
    <source>
        <dbReference type="ARBA" id="ARBA00022475"/>
    </source>
</evidence>
<sequence>MEAAYRQHDRPARGELQLIFDATWHPGHGSLSNLADGAVATLSSFLTSRILYAIAVVFGVSLAVFFLIRLGGDPSALFLPPEASVEEIERFRHLMGFDRPLVVQYLDFISRALQGDFGMSLRYEQPAMQLVLERVPATLELSGMALALSLVVSIPLAILAAAWRGSALDRASLLVSLIGQSFPAFWLAIMLILLFSETLHVLPPSGRGGWQNLLMPAIVLATYSTAIITRLLRSSMIEVLQSDYIRTARGKGMSEGSIIFKHALRNAAIPTLTVIGLQVGALLGGAVITEEVFAYPGIGRLAIQAIANRDFTVVQAFVLVMAVTIVTVNLLVDLSYGLLDPRLRKSK</sequence>
<dbReference type="InterPro" id="IPR045621">
    <property type="entry name" value="BPD_transp_1_N"/>
</dbReference>
<comment type="similarity">
    <text evidence="7">Belongs to the binding-protein-dependent transport system permease family.</text>
</comment>
<keyword evidence="4 7" id="KW-0812">Transmembrane</keyword>
<dbReference type="InterPro" id="IPR000515">
    <property type="entry name" value="MetI-like"/>
</dbReference>
<evidence type="ECO:0000256" key="4">
    <source>
        <dbReference type="ARBA" id="ARBA00022692"/>
    </source>
</evidence>
<dbReference type="CDD" id="cd06261">
    <property type="entry name" value="TM_PBP2"/>
    <property type="match status" value="1"/>
</dbReference>
<dbReference type="Gene3D" id="1.10.3720.10">
    <property type="entry name" value="MetI-like"/>
    <property type="match status" value="1"/>
</dbReference>
<dbReference type="PROSITE" id="PS50928">
    <property type="entry name" value="ABC_TM1"/>
    <property type="match status" value="1"/>
</dbReference>